<evidence type="ECO:0000256" key="4">
    <source>
        <dbReference type="ARBA" id="ARBA00022827"/>
    </source>
</evidence>
<protein>
    <submittedName>
        <fullName evidence="10">FAD-dependent oxidoreductase</fullName>
    </submittedName>
    <submittedName>
        <fullName evidence="9">GMC family oxidoreductase</fullName>
    </submittedName>
</protein>
<dbReference type="GO" id="GO:0016614">
    <property type="term" value="F:oxidoreductase activity, acting on CH-OH group of donors"/>
    <property type="evidence" value="ECO:0007669"/>
    <property type="project" value="InterPro"/>
</dbReference>
<dbReference type="Pfam" id="PF00890">
    <property type="entry name" value="FAD_binding_2"/>
    <property type="match status" value="1"/>
</dbReference>
<proteinExistence type="inferred from homology"/>
<keyword evidence="11" id="KW-1185">Reference proteome</keyword>
<dbReference type="RefSeq" id="WP_038081521.1">
    <property type="nucleotide sequence ID" value="NZ_JHEG04000001.1"/>
</dbReference>
<evidence type="ECO:0000259" key="6">
    <source>
        <dbReference type="Pfam" id="PF00732"/>
    </source>
</evidence>
<dbReference type="AlphaFoldDB" id="A0A0C1REW2"/>
<evidence type="ECO:0000259" key="7">
    <source>
        <dbReference type="Pfam" id="PF00890"/>
    </source>
</evidence>
<feature type="domain" description="Glucose-methanol-choline oxidoreductase C-terminal" evidence="8">
    <location>
        <begin position="469"/>
        <end position="597"/>
    </location>
</feature>
<dbReference type="SUPFAM" id="SSF51905">
    <property type="entry name" value="FAD/NAD(P)-binding domain"/>
    <property type="match status" value="1"/>
</dbReference>
<feature type="domain" description="Glucose-methanol-choline oxidoreductase N-terminal" evidence="6">
    <location>
        <begin position="244"/>
        <end position="350"/>
    </location>
</feature>
<dbReference type="EMBL" id="JHEG02000048">
    <property type="protein sequence ID" value="KIE10745.1"/>
    <property type="molecule type" value="Genomic_DNA"/>
</dbReference>
<accession>A0A0C1REW2</accession>
<evidence type="ECO:0000256" key="3">
    <source>
        <dbReference type="ARBA" id="ARBA00022630"/>
    </source>
</evidence>
<dbReference type="InterPro" id="IPR003953">
    <property type="entry name" value="FAD-dep_OxRdtase_2_FAD-bd"/>
</dbReference>
<name>A0A0C1REW2_9CYAN</name>
<reference evidence="10" key="1">
    <citation type="journal article" date="2015" name="Genome Announc.">
        <title>Draft Genome Sequence of Tolypothrix boutellei Strain VB521301.</title>
        <authorList>
            <person name="Chandrababunaidu M.M."/>
            <person name="Singh D."/>
            <person name="Sen D."/>
            <person name="Bhan S."/>
            <person name="Das S."/>
            <person name="Gupta A."/>
            <person name="Adhikary S.P."/>
            <person name="Tripathy S."/>
        </authorList>
    </citation>
    <scope>NUCLEOTIDE SEQUENCE</scope>
    <source>
        <strain evidence="10">VB521301</strain>
    </source>
</reference>
<comment type="similarity">
    <text evidence="2">Belongs to the GMC oxidoreductase family.</text>
</comment>
<keyword evidence="3" id="KW-0285">Flavoprotein</keyword>
<sequence>MQTQFDVVIIGSGAGGAPIAHTLVQAGKSVLILEKGPLLKPQYQNPDGLSDFKRDELFADGPAKRIKHDVANKGEAFYSSHVEPDINDEPHIYEDNGNQLATIEGYTAQVVGGGTQLYGAVSLRFTPLDLRLQSFNAGRADLKEDPNGDVQTEARDWAISYEDLEPYYAKAERLVGINGTRQNQLKPFSSDNYQPPLEPNPISSYAKIGMEWLGKTTGNKEPALPYRTPLAVITRDHEPSGRKVPSDPETIKTSYVNRYGCPLGLKSNTWVSLLSPIANNPNFEIRPNCFVARLECQGAKVNRVVYFDPSGKERSVEGKLVIVACSAIESVRLLQISALHDPQEFGRRIHQNDLLGKYFLTHCFGGASAIVPKRSDKSIALDADWAIDCCATEEFIKSRGLWAGAAIYNNTSDRALPVSLARTHRSTDLDTLWKGFIEDTDLVGDRLANFLDNTVGKGLSVSFMANQVPLKRNRIELHPSIKDKWGLPVAFIRKTWHSHDRFLMNEIALCCRQVLEHSADLNGEKLQIEGHGGVYQAPNGIARIANHILGGARFGSDRNDSVLDPNCRAWDFDNLYVTDGSFMPTSGSANPTLTIQANSFRVADELLKRL</sequence>
<evidence type="ECO:0000313" key="10">
    <source>
        <dbReference type="EMBL" id="KIE10745.1"/>
    </source>
</evidence>
<dbReference type="EMBL" id="JHEG04000001">
    <property type="protein sequence ID" value="KAF3886759.1"/>
    <property type="molecule type" value="Genomic_DNA"/>
</dbReference>
<comment type="caution">
    <text evidence="10">The sequence shown here is derived from an EMBL/GenBank/DDBJ whole genome shotgun (WGS) entry which is preliminary data.</text>
</comment>
<evidence type="ECO:0000313" key="11">
    <source>
        <dbReference type="Proteomes" id="UP000029738"/>
    </source>
</evidence>
<dbReference type="InterPro" id="IPR007867">
    <property type="entry name" value="GMC_OxRtase_C"/>
</dbReference>
<comment type="cofactor">
    <cofactor evidence="1">
        <name>FAD</name>
        <dbReference type="ChEBI" id="CHEBI:57692"/>
    </cofactor>
</comment>
<evidence type="ECO:0000256" key="5">
    <source>
        <dbReference type="ARBA" id="ARBA00023002"/>
    </source>
</evidence>
<dbReference type="Gene3D" id="3.50.50.60">
    <property type="entry name" value="FAD/NAD(P)-binding domain"/>
    <property type="match status" value="2"/>
</dbReference>
<dbReference type="InterPro" id="IPR051473">
    <property type="entry name" value="P2Ox-like"/>
</dbReference>
<dbReference type="SUPFAM" id="SSF54373">
    <property type="entry name" value="FAD-linked reductases, C-terminal domain"/>
    <property type="match status" value="1"/>
</dbReference>
<keyword evidence="5" id="KW-0560">Oxidoreductase</keyword>
<dbReference type="PANTHER" id="PTHR42784:SF1">
    <property type="entry name" value="PYRANOSE 2-OXIDASE"/>
    <property type="match status" value="1"/>
</dbReference>
<dbReference type="Pfam" id="PF05199">
    <property type="entry name" value="GMC_oxred_C"/>
    <property type="match status" value="1"/>
</dbReference>
<dbReference type="STRING" id="1479485.DA73_0219850"/>
<dbReference type="PANTHER" id="PTHR42784">
    <property type="entry name" value="PYRANOSE 2-OXIDASE"/>
    <property type="match status" value="1"/>
</dbReference>
<dbReference type="InterPro" id="IPR036188">
    <property type="entry name" value="FAD/NAD-bd_sf"/>
</dbReference>
<reference evidence="9" key="2">
    <citation type="submission" date="2019-11" db="EMBL/GenBank/DDBJ databases">
        <title>Improved Assembly of Tolypothrix boutellei genome.</title>
        <authorList>
            <person name="Sarangi A.N."/>
            <person name="Mukherjee M."/>
            <person name="Ghosh S."/>
            <person name="Singh D."/>
            <person name="Das A."/>
            <person name="Kant S."/>
            <person name="Prusty A."/>
            <person name="Tripathy S."/>
        </authorList>
    </citation>
    <scope>NUCLEOTIDE SEQUENCE</scope>
    <source>
        <strain evidence="9">VB521301</strain>
    </source>
</reference>
<organism evidence="10">
    <name type="scientific">Tolypothrix bouteillei VB521301</name>
    <dbReference type="NCBI Taxonomy" id="1479485"/>
    <lineage>
        <taxon>Bacteria</taxon>
        <taxon>Bacillati</taxon>
        <taxon>Cyanobacteriota</taxon>
        <taxon>Cyanophyceae</taxon>
        <taxon>Nostocales</taxon>
        <taxon>Tolypothrichaceae</taxon>
        <taxon>Tolypothrix</taxon>
    </lineage>
</organism>
<feature type="domain" description="FAD-dependent oxidoreductase 2 FAD-binding" evidence="7">
    <location>
        <begin position="6"/>
        <end position="38"/>
    </location>
</feature>
<evidence type="ECO:0000313" key="9">
    <source>
        <dbReference type="EMBL" id="KAF3886759.1"/>
    </source>
</evidence>
<keyword evidence="4" id="KW-0274">FAD</keyword>
<dbReference type="Pfam" id="PF00732">
    <property type="entry name" value="GMC_oxred_N"/>
    <property type="match status" value="1"/>
</dbReference>
<dbReference type="GO" id="GO:0050660">
    <property type="term" value="F:flavin adenine dinucleotide binding"/>
    <property type="evidence" value="ECO:0007669"/>
    <property type="project" value="InterPro"/>
</dbReference>
<gene>
    <name evidence="10" type="ORF">DA73_0219850</name>
    <name evidence="9" type="ORF">DA73_0400015675</name>
</gene>
<dbReference type="OrthoDB" id="9787779at2"/>
<evidence type="ECO:0000259" key="8">
    <source>
        <dbReference type="Pfam" id="PF05199"/>
    </source>
</evidence>
<evidence type="ECO:0000256" key="1">
    <source>
        <dbReference type="ARBA" id="ARBA00001974"/>
    </source>
</evidence>
<dbReference type="Proteomes" id="UP000029738">
    <property type="component" value="Unassembled WGS sequence"/>
</dbReference>
<dbReference type="InterPro" id="IPR000172">
    <property type="entry name" value="GMC_OxRdtase_N"/>
</dbReference>
<evidence type="ECO:0000256" key="2">
    <source>
        <dbReference type="ARBA" id="ARBA00010790"/>
    </source>
</evidence>